<accession>A0ABN1PL37</accession>
<evidence type="ECO:0000313" key="2">
    <source>
        <dbReference type="EMBL" id="GAA0929245.1"/>
    </source>
</evidence>
<organism evidence="2 3">
    <name type="scientific">Pseudonocardia zijingensis</name>
    <dbReference type="NCBI Taxonomy" id="153376"/>
    <lineage>
        <taxon>Bacteria</taxon>
        <taxon>Bacillati</taxon>
        <taxon>Actinomycetota</taxon>
        <taxon>Actinomycetes</taxon>
        <taxon>Pseudonocardiales</taxon>
        <taxon>Pseudonocardiaceae</taxon>
        <taxon>Pseudonocardia</taxon>
    </lineage>
</organism>
<gene>
    <name evidence="2" type="ORF">GCM10009559_15910</name>
</gene>
<keyword evidence="3" id="KW-1185">Reference proteome</keyword>
<reference evidence="2 3" key="1">
    <citation type="journal article" date="2019" name="Int. J. Syst. Evol. Microbiol.">
        <title>The Global Catalogue of Microorganisms (GCM) 10K type strain sequencing project: providing services to taxonomists for standard genome sequencing and annotation.</title>
        <authorList>
            <consortium name="The Broad Institute Genomics Platform"/>
            <consortium name="The Broad Institute Genome Sequencing Center for Infectious Disease"/>
            <person name="Wu L."/>
            <person name="Ma J."/>
        </authorList>
    </citation>
    <scope>NUCLEOTIDE SEQUENCE [LARGE SCALE GENOMIC DNA]</scope>
    <source>
        <strain evidence="2 3">JCM 11117</strain>
    </source>
</reference>
<feature type="region of interest" description="Disordered" evidence="1">
    <location>
        <begin position="162"/>
        <end position="181"/>
    </location>
</feature>
<comment type="caution">
    <text evidence="2">The sequence shown here is derived from an EMBL/GenBank/DDBJ whole genome shotgun (WGS) entry which is preliminary data.</text>
</comment>
<dbReference type="Proteomes" id="UP001499967">
    <property type="component" value="Unassembled WGS sequence"/>
</dbReference>
<protein>
    <recommendedName>
        <fullName evidence="4">Tetratricopeptide repeat protein</fullName>
    </recommendedName>
</protein>
<dbReference type="SUPFAM" id="SSF48452">
    <property type="entry name" value="TPR-like"/>
    <property type="match status" value="1"/>
</dbReference>
<sequence>MVAHKRAAAEHAARPDGGLGVAALAATYAGDLDQARELHAALVAQGPLPPTVQAFAHYAAGEIENAAGRADRAEEHYLAAIAGARATGATFVAGIASVGLVTVRAAAGRTADALRGYREIVEYFAQAGNWTQLWVTLRNLAVLLRRLGDAEEADLLDAAADQAPDAPPAAEPAPHAVRRSIGRDDALRTARAALRRHLGG</sequence>
<dbReference type="Gene3D" id="1.25.40.10">
    <property type="entry name" value="Tetratricopeptide repeat domain"/>
    <property type="match status" value="1"/>
</dbReference>
<dbReference type="EMBL" id="BAAAHP010000045">
    <property type="protein sequence ID" value="GAA0929245.1"/>
    <property type="molecule type" value="Genomic_DNA"/>
</dbReference>
<dbReference type="InterPro" id="IPR011990">
    <property type="entry name" value="TPR-like_helical_dom_sf"/>
</dbReference>
<name>A0ABN1PL37_9PSEU</name>
<evidence type="ECO:0000256" key="1">
    <source>
        <dbReference type="SAM" id="MobiDB-lite"/>
    </source>
</evidence>
<evidence type="ECO:0008006" key="4">
    <source>
        <dbReference type="Google" id="ProtNLM"/>
    </source>
</evidence>
<proteinExistence type="predicted"/>
<evidence type="ECO:0000313" key="3">
    <source>
        <dbReference type="Proteomes" id="UP001499967"/>
    </source>
</evidence>